<dbReference type="Proteomes" id="UP000740926">
    <property type="component" value="Unassembled WGS sequence"/>
</dbReference>
<dbReference type="AlphaFoldDB" id="A0A9P6YIN9"/>
<gene>
    <name evidence="2" type="ORF">G6F50_013345</name>
</gene>
<dbReference type="InterPro" id="IPR050698">
    <property type="entry name" value="MBL"/>
</dbReference>
<protein>
    <recommendedName>
        <fullName evidence="4">DNA ligase-associated DEXH box helicase</fullName>
    </recommendedName>
</protein>
<name>A0A9P6YIN9_9FUNG</name>
<dbReference type="PANTHER" id="PTHR11203:SF49">
    <property type="entry name" value="BLL1145 PROTEIN"/>
    <property type="match status" value="1"/>
</dbReference>
<dbReference type="SUPFAM" id="SSF56281">
    <property type="entry name" value="Metallo-hydrolase/oxidoreductase"/>
    <property type="match status" value="1"/>
</dbReference>
<dbReference type="PANTHER" id="PTHR11203">
    <property type="entry name" value="CLEAVAGE AND POLYADENYLATION SPECIFICITY FACTOR FAMILY MEMBER"/>
    <property type="match status" value="1"/>
</dbReference>
<reference evidence="2 3" key="1">
    <citation type="journal article" date="2020" name="Microb. Genom.">
        <title>Genetic diversity of clinical and environmental Mucorales isolates obtained from an investigation of mucormycosis cases among solid organ transplant recipients.</title>
        <authorList>
            <person name="Nguyen M.H."/>
            <person name="Kaul D."/>
            <person name="Muto C."/>
            <person name="Cheng S.J."/>
            <person name="Richter R.A."/>
            <person name="Bruno V.M."/>
            <person name="Liu G."/>
            <person name="Beyhan S."/>
            <person name="Sundermann A.J."/>
            <person name="Mounaud S."/>
            <person name="Pasculle A.W."/>
            <person name="Nierman W.C."/>
            <person name="Driscoll E."/>
            <person name="Cumbie R."/>
            <person name="Clancy C.J."/>
            <person name="Dupont C.L."/>
        </authorList>
    </citation>
    <scope>NUCLEOTIDE SEQUENCE [LARGE SCALE GENOMIC DNA]</scope>
    <source>
        <strain evidence="2 3">GL24</strain>
    </source>
</reference>
<proteinExistence type="predicted"/>
<keyword evidence="3" id="KW-1185">Reference proteome</keyword>
<organism evidence="2 3">
    <name type="scientific">Rhizopus delemar</name>
    <dbReference type="NCBI Taxonomy" id="936053"/>
    <lineage>
        <taxon>Eukaryota</taxon>
        <taxon>Fungi</taxon>
        <taxon>Fungi incertae sedis</taxon>
        <taxon>Mucoromycota</taxon>
        <taxon>Mucoromycotina</taxon>
        <taxon>Mucoromycetes</taxon>
        <taxon>Mucorales</taxon>
        <taxon>Mucorineae</taxon>
        <taxon>Rhizopodaceae</taxon>
        <taxon>Rhizopus</taxon>
    </lineage>
</organism>
<evidence type="ECO:0000256" key="1">
    <source>
        <dbReference type="SAM" id="MobiDB-lite"/>
    </source>
</evidence>
<dbReference type="EMBL" id="JAANIU010005156">
    <property type="protein sequence ID" value="KAG1549604.1"/>
    <property type="molecule type" value="Genomic_DNA"/>
</dbReference>
<accession>A0A9P6YIN9</accession>
<dbReference type="GO" id="GO:0004521">
    <property type="term" value="F:RNA endonuclease activity"/>
    <property type="evidence" value="ECO:0007669"/>
    <property type="project" value="TreeGrafter"/>
</dbReference>
<evidence type="ECO:0008006" key="4">
    <source>
        <dbReference type="Google" id="ProtNLM"/>
    </source>
</evidence>
<dbReference type="InterPro" id="IPR036866">
    <property type="entry name" value="RibonucZ/Hydroxyglut_hydro"/>
</dbReference>
<evidence type="ECO:0000313" key="2">
    <source>
        <dbReference type="EMBL" id="KAG1549604.1"/>
    </source>
</evidence>
<feature type="region of interest" description="Disordered" evidence="1">
    <location>
        <begin position="126"/>
        <end position="154"/>
    </location>
</feature>
<sequence>MQVAQGRARDMRTGLRLVPRQSSHAMLLGRAHQLVIGRMKLHGIDAMALRIMRTQSWPITVGIEAEPVQFVTGQRAVHRQARCEAARTLPLHRLHQCHVIGPQMTAGERWRLVQHHMGFEGRAAAEARSTHPVHPGGKKCRFSPRARGSGHSDRMTGNDDLVVLRPEGLYCAAGDFHIDPWRPVPRAVITHGHGDHARPGMGEYHCSEGSLPILRWRLGDVPVQAHAEGVPFRLGRVQVSLHPAGHVLGSSQVRIDDGQQVWVASGDYKRQPDPTCTPFEVVPCDTFITEATFALPIYRWPDTPAVAAGIVAWRRECEQRGEAAILLCYALGKAQRVLAELLPLDDRPAWLHGAIANGVAVYRQAGPAS</sequence>
<comment type="caution">
    <text evidence="2">The sequence shown here is derived from an EMBL/GenBank/DDBJ whole genome shotgun (WGS) entry which is preliminary data.</text>
</comment>
<evidence type="ECO:0000313" key="3">
    <source>
        <dbReference type="Proteomes" id="UP000740926"/>
    </source>
</evidence>
<dbReference type="Gene3D" id="3.60.15.10">
    <property type="entry name" value="Ribonuclease Z/Hydroxyacylglutathione hydrolase-like"/>
    <property type="match status" value="1"/>
</dbReference>